<keyword evidence="1" id="KW-0472">Membrane</keyword>
<feature type="transmembrane region" description="Helical" evidence="1">
    <location>
        <begin position="134"/>
        <end position="151"/>
    </location>
</feature>
<evidence type="ECO:0000256" key="1">
    <source>
        <dbReference type="SAM" id="Phobius"/>
    </source>
</evidence>
<evidence type="ECO:0000313" key="3">
    <source>
        <dbReference type="Proteomes" id="UP001254832"/>
    </source>
</evidence>
<name>A0AAP5GYX2_PAEAM</name>
<reference evidence="2" key="1">
    <citation type="submission" date="2023-07" db="EMBL/GenBank/DDBJ databases">
        <title>Sorghum-associated microbial communities from plants grown in Nebraska, USA.</title>
        <authorList>
            <person name="Schachtman D."/>
        </authorList>
    </citation>
    <scope>NUCLEOTIDE SEQUENCE</scope>
    <source>
        <strain evidence="2">BE80</strain>
    </source>
</reference>
<protein>
    <submittedName>
        <fullName evidence="2">Protein-S-isoprenylcysteine O-methyltransferase Ste14</fullName>
    </submittedName>
</protein>
<gene>
    <name evidence="2" type="ORF">J2W91_001299</name>
</gene>
<comment type="caution">
    <text evidence="2">The sequence shown here is derived from an EMBL/GenBank/DDBJ whole genome shotgun (WGS) entry which is preliminary data.</text>
</comment>
<keyword evidence="1" id="KW-0812">Transmembrane</keyword>
<keyword evidence="1" id="KW-1133">Transmembrane helix</keyword>
<feature type="transmembrane region" description="Helical" evidence="1">
    <location>
        <begin position="55"/>
        <end position="76"/>
    </location>
</feature>
<organism evidence="2 3">
    <name type="scientific">Paenibacillus amylolyticus</name>
    <dbReference type="NCBI Taxonomy" id="1451"/>
    <lineage>
        <taxon>Bacteria</taxon>
        <taxon>Bacillati</taxon>
        <taxon>Bacillota</taxon>
        <taxon>Bacilli</taxon>
        <taxon>Bacillales</taxon>
        <taxon>Paenibacillaceae</taxon>
        <taxon>Paenibacillus</taxon>
    </lineage>
</organism>
<dbReference type="EMBL" id="JAVDTR010000003">
    <property type="protein sequence ID" value="MDR6722847.1"/>
    <property type="molecule type" value="Genomic_DNA"/>
</dbReference>
<evidence type="ECO:0000313" key="2">
    <source>
        <dbReference type="EMBL" id="MDR6722847.1"/>
    </source>
</evidence>
<sequence length="152" mass="16569">MIVWIVGIAGIILQILCAAASGTGLVVGFIFFLIGFGGMKRENQTLIKLWLSKDTMMIMGTMLVVLIFFLIAYWNVRLMGDTMFPGLLGSAVRDISGKQLLIAGIASASWTLLMLYWLLPTVFDFKGLGLKPQLIALSASAFSILFAALQMD</sequence>
<dbReference type="Proteomes" id="UP001254832">
    <property type="component" value="Unassembled WGS sequence"/>
</dbReference>
<feature type="transmembrane region" description="Helical" evidence="1">
    <location>
        <begin position="100"/>
        <end position="122"/>
    </location>
</feature>
<dbReference type="RefSeq" id="WP_056703238.1">
    <property type="nucleotide sequence ID" value="NZ_JAVDTR010000003.1"/>
</dbReference>
<dbReference type="AlphaFoldDB" id="A0AAP5GYX2"/>
<proteinExistence type="predicted"/>
<accession>A0AAP5GYX2</accession>
<feature type="transmembrane region" description="Helical" evidence="1">
    <location>
        <begin position="6"/>
        <end position="34"/>
    </location>
</feature>